<dbReference type="Proteomes" id="UP000439903">
    <property type="component" value="Unassembled WGS sequence"/>
</dbReference>
<comment type="caution">
    <text evidence="2">The sequence shown here is derived from an EMBL/GenBank/DDBJ whole genome shotgun (WGS) entry which is preliminary data.</text>
</comment>
<keyword evidence="3" id="KW-1185">Reference proteome</keyword>
<feature type="region of interest" description="Disordered" evidence="1">
    <location>
        <begin position="87"/>
        <end position="118"/>
    </location>
</feature>
<reference evidence="2 3" key="1">
    <citation type="journal article" date="2019" name="Environ. Microbiol.">
        <title>At the nexus of three kingdoms: the genome of the mycorrhizal fungus Gigaspora margarita provides insights into plant, endobacterial and fungal interactions.</title>
        <authorList>
            <person name="Venice F."/>
            <person name="Ghignone S."/>
            <person name="Salvioli di Fossalunga A."/>
            <person name="Amselem J."/>
            <person name="Novero M."/>
            <person name="Xianan X."/>
            <person name="Sedzielewska Toro K."/>
            <person name="Morin E."/>
            <person name="Lipzen A."/>
            <person name="Grigoriev I.V."/>
            <person name="Henrissat B."/>
            <person name="Martin F.M."/>
            <person name="Bonfante P."/>
        </authorList>
    </citation>
    <scope>NUCLEOTIDE SEQUENCE [LARGE SCALE GENOMIC DNA]</scope>
    <source>
        <strain evidence="2 3">BEG34</strain>
    </source>
</reference>
<feature type="compositionally biased region" description="Polar residues" evidence="1">
    <location>
        <begin position="91"/>
        <end position="107"/>
    </location>
</feature>
<dbReference type="AlphaFoldDB" id="A0A8H4A3V5"/>
<protein>
    <submittedName>
        <fullName evidence="2">Uncharacterized protein</fullName>
    </submittedName>
</protein>
<evidence type="ECO:0000256" key="1">
    <source>
        <dbReference type="SAM" id="MobiDB-lite"/>
    </source>
</evidence>
<evidence type="ECO:0000313" key="3">
    <source>
        <dbReference type="Proteomes" id="UP000439903"/>
    </source>
</evidence>
<sequence>MEFYYEWNKDRNSLFQGSLSLIPIPRPSPQMTRRIQFASTFDQSPGKIDQRILIQNQDPGLVNNHTQMKTRNNNIYTYLPSPATVGLNPIKQGSSQLKSMKQGNTCPNKERPRTRQHP</sequence>
<name>A0A8H4A3V5_GIGMA</name>
<gene>
    <name evidence="2" type="ORF">F8M41_008288</name>
</gene>
<organism evidence="2 3">
    <name type="scientific">Gigaspora margarita</name>
    <dbReference type="NCBI Taxonomy" id="4874"/>
    <lineage>
        <taxon>Eukaryota</taxon>
        <taxon>Fungi</taxon>
        <taxon>Fungi incertae sedis</taxon>
        <taxon>Mucoromycota</taxon>
        <taxon>Glomeromycotina</taxon>
        <taxon>Glomeromycetes</taxon>
        <taxon>Diversisporales</taxon>
        <taxon>Gigasporaceae</taxon>
        <taxon>Gigaspora</taxon>
    </lineage>
</organism>
<proteinExistence type="predicted"/>
<feature type="compositionally biased region" description="Basic and acidic residues" evidence="1">
    <location>
        <begin position="108"/>
        <end position="118"/>
    </location>
</feature>
<evidence type="ECO:0000313" key="2">
    <source>
        <dbReference type="EMBL" id="KAF0410410.1"/>
    </source>
</evidence>
<accession>A0A8H4A3V5</accession>
<dbReference type="EMBL" id="WTPW01001864">
    <property type="protein sequence ID" value="KAF0410410.1"/>
    <property type="molecule type" value="Genomic_DNA"/>
</dbReference>